<dbReference type="GO" id="GO:0000978">
    <property type="term" value="F:RNA polymerase II cis-regulatory region sequence-specific DNA binding"/>
    <property type="evidence" value="ECO:0007669"/>
    <property type="project" value="TreeGrafter"/>
</dbReference>
<reference evidence="11" key="2">
    <citation type="submission" date="2020-01" db="EMBL/GenBank/DDBJ databases">
        <authorList>
            <person name="Korhonen P.K.K."/>
            <person name="Guangxu M.G."/>
            <person name="Wang T.W."/>
            <person name="Stroehlein A.J.S."/>
            <person name="Young N.D."/>
            <person name="Ang C.-S.A."/>
            <person name="Fernando D.W.F."/>
            <person name="Lu H.L."/>
            <person name="Taylor S.T."/>
            <person name="Ehtesham M.E.M."/>
            <person name="Najaraj S.H.N."/>
            <person name="Harsha G.H.G."/>
            <person name="Madugundu A.M."/>
            <person name="Renuse S.R."/>
            <person name="Holt D.H."/>
            <person name="Pandey A.P."/>
            <person name="Papenfuss A.P."/>
            <person name="Gasser R.B.G."/>
            <person name="Fischer K.F."/>
        </authorList>
    </citation>
    <scope>NUCLEOTIDE SEQUENCE</scope>
    <source>
        <strain evidence="11">SSS_KF_BRIS2020</strain>
    </source>
</reference>
<dbReference type="Gene3D" id="1.10.260.40">
    <property type="entry name" value="lambda repressor-like DNA-binding domains"/>
    <property type="match status" value="1"/>
</dbReference>
<feature type="compositionally biased region" description="Low complexity" evidence="8">
    <location>
        <begin position="712"/>
        <end position="735"/>
    </location>
</feature>
<feature type="region of interest" description="Disordered" evidence="8">
    <location>
        <begin position="1019"/>
        <end position="1047"/>
    </location>
</feature>
<comment type="subcellular location">
    <subcellularLocation>
        <location evidence="1 5 6">Nucleus</location>
    </subcellularLocation>
</comment>
<keyword evidence="2 5" id="KW-0238">DNA-binding</keyword>
<dbReference type="Proteomes" id="UP000070412">
    <property type="component" value="Unassembled WGS sequence"/>
</dbReference>
<sequence length="1298" mass="142331">MDVNSTTSILPLLWASKLGSFRMNCSVPEENFALNSLASSSSIFHDGLSQSMQTDCDHSIVGQPFENTTSNTWTSANDLTVSFQKLIAAASNTNHENLDHRSNSPDLSECFESTLQQSMLENLSYSILNNNKLFNSGLELNDLVVPSRSNRLISVTKKPENGFVSILSNQDGKEKTTEESAMDTESNINDNLDFQQALLARISQAASMLAFPIYSASGDKSHLQIEPQSTESSDLMEQNSTNRLLVTRSRQPDMDSNSLETSLHCDAMKRSINSRMNAPSDENSKHLATDSSFQIEADYKQNEPRKLVQIHHGSEDENNNESEEIETSERIVSVNKEIFVDDSVERREMGKEIDDGTHRLTKHIGSDENFVGNTPAKLCAKHDRCPRQKSNHKNDIINTNSKSSASKKASTRVITQRSISPDTSQSTVQINGAKRRKFASILDNQENNQFFENHSPCEHSNVMLNSKNESVPSIGSFESEPFLDSVLRIANSSKSGFPSPRQSQIASESISSRNPHLAQAAFSAASVALATAAAAAGISVNQLIAQLMTQASQQQMFLQQVQADLIQQQQQQQRCKHQQSNVMAKNLISNQCINIDGNDPLDQSHLISASSPSMFPFFNPSSPISMITLQQIQAQLLLQNQAIFPSNILAQSLQNFSNSEGLSNSPISKNSLLNSPSEPTSLTDFISVAKKSTPSKLSELKNNFYETQHQVSSTPSSPSSAIASSLAATHSLSPPQNLHSSPQPFYLSLNNQCSMLNKQNERFTTPNSPRLSETTQLSALSTNNPSHKSENCPRQRSSGLSSINNDKVFHDVECKTSTKQKLKDDECSKNILINSVKNRASSGQPLSAFTPSFSSVSTSSSTSSSISSPPSSSSPPSLALNSNNLSKAASTMPQSNSGDLNRPPNSSSDPNPDEMTDLEELEQFAKTFKQRRIKLGFTQGDVGLAMGKLYGNDFSQTTISRFEALNLSFKNMCKLKPLLQRWLEDADASLSSPGCVNANNSSTISSSVHINNNPIVNLSSNVSSNSTGAASDSLSGRRRKKRTSIETSTRVALERAFLQNPKPTSEEITLLGNSLCMEKEVVRVWFCNRRQKEKRINPPATNSSDSSPHSPQSPLSSVFADHNLLEGEENDDGDDDLLDYNDDDSSDEEEKDSEFGVNDAKLDSSPYQLGSIVRQTESMMNSCDENNIANGSECNETDGIGEALEDARIVNRNRCGTNLLMEINGRRKQSSHLINRQSMVAANEVNDSFVSRMSPNYLNENSTKFLNDFNLDIVNADGIVCSRIDVTNDSSTAERNSP</sequence>
<feature type="compositionally biased region" description="Low complexity" evidence="8">
    <location>
        <begin position="852"/>
        <end position="891"/>
    </location>
</feature>
<keyword evidence="13" id="KW-1185">Reference proteome</keyword>
<feature type="compositionally biased region" description="Polar residues" evidence="8">
    <location>
        <begin position="794"/>
        <end position="804"/>
    </location>
</feature>
<dbReference type="InterPro" id="IPR009057">
    <property type="entry name" value="Homeodomain-like_sf"/>
</dbReference>
<dbReference type="PANTHER" id="PTHR11636">
    <property type="entry name" value="POU DOMAIN"/>
    <property type="match status" value="1"/>
</dbReference>
<evidence type="ECO:0000256" key="7">
    <source>
        <dbReference type="RuleBase" id="RU361194"/>
    </source>
</evidence>
<organism evidence="11">
    <name type="scientific">Sarcoptes scabiei</name>
    <name type="common">Itch mite</name>
    <name type="synonym">Acarus scabiei</name>
    <dbReference type="NCBI Taxonomy" id="52283"/>
    <lineage>
        <taxon>Eukaryota</taxon>
        <taxon>Metazoa</taxon>
        <taxon>Ecdysozoa</taxon>
        <taxon>Arthropoda</taxon>
        <taxon>Chelicerata</taxon>
        <taxon>Arachnida</taxon>
        <taxon>Acari</taxon>
        <taxon>Acariformes</taxon>
        <taxon>Sarcoptiformes</taxon>
        <taxon>Astigmata</taxon>
        <taxon>Psoroptidia</taxon>
        <taxon>Sarcoptoidea</taxon>
        <taxon>Sarcoptidae</taxon>
        <taxon>Sarcoptinae</taxon>
        <taxon>Sarcoptes</taxon>
    </lineage>
</organism>
<dbReference type="Gene3D" id="1.10.10.60">
    <property type="entry name" value="Homeodomain-like"/>
    <property type="match status" value="1"/>
</dbReference>
<dbReference type="EnsemblMetazoa" id="SSS_8375s_mrna">
    <property type="protein sequence ID" value="KAF7495410.1"/>
    <property type="gene ID" value="SSS_8375"/>
</dbReference>
<dbReference type="SUPFAM" id="SSF47413">
    <property type="entry name" value="lambda repressor-like DNA-binding domains"/>
    <property type="match status" value="1"/>
</dbReference>
<dbReference type="Pfam" id="PF00046">
    <property type="entry name" value="Homeodomain"/>
    <property type="match status" value="1"/>
</dbReference>
<dbReference type="InterPro" id="IPR000327">
    <property type="entry name" value="POU_dom"/>
</dbReference>
<keyword evidence="7" id="KW-0804">Transcription</keyword>
<feature type="region of interest" description="Disordered" evidence="8">
    <location>
        <begin position="708"/>
        <end position="740"/>
    </location>
</feature>
<dbReference type="InterPro" id="IPR010982">
    <property type="entry name" value="Lambda_DNA-bd_dom_sf"/>
</dbReference>
<dbReference type="SMART" id="SM00389">
    <property type="entry name" value="HOX"/>
    <property type="match status" value="1"/>
</dbReference>
<dbReference type="SMART" id="SM00352">
    <property type="entry name" value="POU"/>
    <property type="match status" value="1"/>
</dbReference>
<dbReference type="OrthoDB" id="6358449at2759"/>
<evidence type="ECO:0000256" key="8">
    <source>
        <dbReference type="SAM" id="MobiDB-lite"/>
    </source>
</evidence>
<evidence type="ECO:0000256" key="6">
    <source>
        <dbReference type="RuleBase" id="RU000682"/>
    </source>
</evidence>
<dbReference type="GO" id="GO:0001228">
    <property type="term" value="F:DNA-binding transcription activator activity, RNA polymerase II-specific"/>
    <property type="evidence" value="ECO:0007669"/>
    <property type="project" value="UniProtKB-ARBA"/>
</dbReference>
<dbReference type="PROSITE" id="PS00035">
    <property type="entry name" value="POU_1"/>
    <property type="match status" value="1"/>
</dbReference>
<dbReference type="SUPFAM" id="SSF46689">
    <property type="entry name" value="Homeodomain-like"/>
    <property type="match status" value="1"/>
</dbReference>
<feature type="region of interest" description="Disordered" evidence="8">
    <location>
        <begin position="1095"/>
        <end position="1167"/>
    </location>
</feature>
<comment type="similarity">
    <text evidence="7">Belongs to the POU transcription factor family.</text>
</comment>
<feature type="domain" description="POU-specific" evidence="10">
    <location>
        <begin position="913"/>
        <end position="987"/>
    </location>
</feature>
<dbReference type="InterPro" id="IPR001356">
    <property type="entry name" value="HD"/>
</dbReference>
<dbReference type="InterPro" id="IPR050255">
    <property type="entry name" value="POU_domain_TF"/>
</dbReference>
<dbReference type="Pfam" id="PF00157">
    <property type="entry name" value="Pou"/>
    <property type="match status" value="1"/>
</dbReference>
<evidence type="ECO:0000256" key="4">
    <source>
        <dbReference type="ARBA" id="ARBA00023242"/>
    </source>
</evidence>
<dbReference type="PROSITE" id="PS00465">
    <property type="entry name" value="POU_2"/>
    <property type="match status" value="1"/>
</dbReference>
<keyword evidence="3 5" id="KW-0371">Homeobox</keyword>
<dbReference type="InterPro" id="IPR013847">
    <property type="entry name" value="POU"/>
</dbReference>
<dbReference type="GO" id="GO:0030154">
    <property type="term" value="P:cell differentiation"/>
    <property type="evidence" value="ECO:0007669"/>
    <property type="project" value="UniProtKB-ARBA"/>
</dbReference>
<gene>
    <name evidence="11" type="ORF">SSS_8375</name>
</gene>
<feature type="region of interest" description="Disordered" evidence="8">
    <location>
        <begin position="852"/>
        <end position="915"/>
    </location>
</feature>
<evidence type="ECO:0000256" key="3">
    <source>
        <dbReference type="ARBA" id="ARBA00023155"/>
    </source>
</evidence>
<proteinExistence type="inferred from homology"/>
<evidence type="ECO:0000313" key="13">
    <source>
        <dbReference type="Proteomes" id="UP000070412"/>
    </source>
</evidence>
<keyword evidence="4 5" id="KW-0539">Nucleus</keyword>
<evidence type="ECO:0000256" key="2">
    <source>
        <dbReference type="ARBA" id="ARBA00023125"/>
    </source>
</evidence>
<reference evidence="12" key="3">
    <citation type="submission" date="2022-06" db="UniProtKB">
        <authorList>
            <consortium name="EnsemblMetazoa"/>
        </authorList>
    </citation>
    <scope>IDENTIFICATION</scope>
</reference>
<dbReference type="PRINTS" id="PR00028">
    <property type="entry name" value="POUDOMAIN"/>
</dbReference>
<dbReference type="PROSITE" id="PS51179">
    <property type="entry name" value="POU_3"/>
    <property type="match status" value="1"/>
</dbReference>
<evidence type="ECO:0000313" key="12">
    <source>
        <dbReference type="EnsemblMetazoa" id="KAF7495410.1"/>
    </source>
</evidence>
<dbReference type="PROSITE" id="PS50071">
    <property type="entry name" value="HOMEOBOX_2"/>
    <property type="match status" value="1"/>
</dbReference>
<feature type="region of interest" description="Disordered" evidence="8">
    <location>
        <begin position="384"/>
        <end position="409"/>
    </location>
</feature>
<feature type="region of interest" description="Disordered" evidence="8">
    <location>
        <begin position="761"/>
        <end position="804"/>
    </location>
</feature>
<dbReference type="CDD" id="cd00086">
    <property type="entry name" value="homeodomain"/>
    <property type="match status" value="1"/>
</dbReference>
<feature type="domain" description="Homeobox" evidence="9">
    <location>
        <begin position="1036"/>
        <end position="1096"/>
    </location>
</feature>
<evidence type="ECO:0000313" key="11">
    <source>
        <dbReference type="EMBL" id="KAF7495410.1"/>
    </source>
</evidence>
<evidence type="ECO:0000256" key="5">
    <source>
        <dbReference type="PROSITE-ProRule" id="PRU00108"/>
    </source>
</evidence>
<protein>
    <recommendedName>
        <fullName evidence="7">POU domain protein</fullName>
    </recommendedName>
</protein>
<evidence type="ECO:0000259" key="10">
    <source>
        <dbReference type="PROSITE" id="PS51179"/>
    </source>
</evidence>
<evidence type="ECO:0000256" key="1">
    <source>
        <dbReference type="ARBA" id="ARBA00004123"/>
    </source>
</evidence>
<accession>A0A834RGE6</accession>
<feature type="compositionally biased region" description="Low complexity" evidence="8">
    <location>
        <begin position="899"/>
        <end position="910"/>
    </location>
</feature>
<feature type="compositionally biased region" description="Low complexity" evidence="8">
    <location>
        <begin position="1103"/>
        <end position="1117"/>
    </location>
</feature>
<name>A0A834RGE6_SARSC</name>
<dbReference type="EMBL" id="WVUK01000048">
    <property type="protein sequence ID" value="KAF7495410.1"/>
    <property type="molecule type" value="Genomic_DNA"/>
</dbReference>
<feature type="compositionally biased region" description="Polar residues" evidence="8">
    <location>
        <begin position="761"/>
        <end position="786"/>
    </location>
</feature>
<dbReference type="PANTHER" id="PTHR11636:SF76">
    <property type="entry name" value="PROTEIN NUBBIN"/>
    <property type="match status" value="1"/>
</dbReference>
<feature type="compositionally biased region" description="Acidic residues" evidence="8">
    <location>
        <begin position="1126"/>
        <end position="1152"/>
    </location>
</feature>
<reference evidence="13" key="1">
    <citation type="journal article" date="2020" name="PLoS Negl. Trop. Dis.">
        <title>High-quality nuclear genome for Sarcoptes scabiei-A critical resource for a neglected parasite.</title>
        <authorList>
            <person name="Korhonen P.K."/>
            <person name="Gasser R.B."/>
            <person name="Ma G."/>
            <person name="Wang T."/>
            <person name="Stroehlein A.J."/>
            <person name="Young N.D."/>
            <person name="Ang C.S."/>
            <person name="Fernando D.D."/>
            <person name="Lu H.C."/>
            <person name="Taylor S."/>
            <person name="Reynolds S.L."/>
            <person name="Mofiz E."/>
            <person name="Najaraj S.H."/>
            <person name="Gowda H."/>
            <person name="Madugundu A."/>
            <person name="Renuse S."/>
            <person name="Holt D."/>
            <person name="Pandey A."/>
            <person name="Papenfuss A.T."/>
            <person name="Fischer K."/>
        </authorList>
    </citation>
    <scope>NUCLEOTIDE SEQUENCE [LARGE SCALE GENOMIC DNA]</scope>
</reference>
<dbReference type="GO" id="GO:0005634">
    <property type="term" value="C:nucleus"/>
    <property type="evidence" value="ECO:0007669"/>
    <property type="project" value="UniProtKB-SubCell"/>
</dbReference>
<evidence type="ECO:0000259" key="9">
    <source>
        <dbReference type="PROSITE" id="PS50071"/>
    </source>
</evidence>
<feature type="DNA-binding region" description="Homeobox" evidence="5">
    <location>
        <begin position="1038"/>
        <end position="1097"/>
    </location>
</feature>
<dbReference type="FunFam" id="1.10.260.40:FF:000001">
    <property type="entry name" value="POU domain protein"/>
    <property type="match status" value="1"/>
</dbReference>